<proteinExistence type="predicted"/>
<evidence type="ECO:0000313" key="3">
    <source>
        <dbReference type="Proteomes" id="UP001279734"/>
    </source>
</evidence>
<gene>
    <name evidence="2" type="ORF">Nepgr_029558</name>
</gene>
<evidence type="ECO:0000256" key="1">
    <source>
        <dbReference type="SAM" id="MobiDB-lite"/>
    </source>
</evidence>
<organism evidence="2 3">
    <name type="scientific">Nepenthes gracilis</name>
    <name type="common">Slender pitcher plant</name>
    <dbReference type="NCBI Taxonomy" id="150966"/>
    <lineage>
        <taxon>Eukaryota</taxon>
        <taxon>Viridiplantae</taxon>
        <taxon>Streptophyta</taxon>
        <taxon>Embryophyta</taxon>
        <taxon>Tracheophyta</taxon>
        <taxon>Spermatophyta</taxon>
        <taxon>Magnoliopsida</taxon>
        <taxon>eudicotyledons</taxon>
        <taxon>Gunneridae</taxon>
        <taxon>Pentapetalae</taxon>
        <taxon>Caryophyllales</taxon>
        <taxon>Nepenthaceae</taxon>
        <taxon>Nepenthes</taxon>
    </lineage>
</organism>
<accession>A0AAD3TDT6</accession>
<evidence type="ECO:0000313" key="2">
    <source>
        <dbReference type="EMBL" id="GMH27715.1"/>
    </source>
</evidence>
<keyword evidence="3" id="KW-1185">Reference proteome</keyword>
<dbReference type="Proteomes" id="UP001279734">
    <property type="component" value="Unassembled WGS sequence"/>
</dbReference>
<feature type="region of interest" description="Disordered" evidence="1">
    <location>
        <begin position="52"/>
        <end position="76"/>
    </location>
</feature>
<name>A0AAD3TDT6_NEPGR</name>
<comment type="caution">
    <text evidence="2">The sequence shown here is derived from an EMBL/GenBank/DDBJ whole genome shotgun (WGS) entry which is preliminary data.</text>
</comment>
<protein>
    <submittedName>
        <fullName evidence="2">Uncharacterized protein</fullName>
    </submittedName>
</protein>
<reference evidence="2" key="1">
    <citation type="submission" date="2023-05" db="EMBL/GenBank/DDBJ databases">
        <title>Nepenthes gracilis genome sequencing.</title>
        <authorList>
            <person name="Fukushima K."/>
        </authorList>
    </citation>
    <scope>NUCLEOTIDE SEQUENCE</scope>
    <source>
        <strain evidence="2">SING2019-196</strain>
    </source>
</reference>
<dbReference type="EMBL" id="BSYO01000033">
    <property type="protein sequence ID" value="GMH27715.1"/>
    <property type="molecule type" value="Genomic_DNA"/>
</dbReference>
<dbReference type="AlphaFoldDB" id="A0AAD3TDT6"/>
<sequence>MSPNWPLDNTWSRVYPAYTDSLSWRDTFIAKLGLKLIIKYSKARKRGNISGGVEVVEEDSPEDTPAASPIDNEDSLENEIEEATTRVEVWHLDHCCSEVLIPSVS</sequence>